<dbReference type="EMBL" id="JAAKGU010000009">
    <property type="protein sequence ID" value="NGM84460.1"/>
    <property type="molecule type" value="Genomic_DNA"/>
</dbReference>
<dbReference type="Gene3D" id="3.40.630.30">
    <property type="match status" value="1"/>
</dbReference>
<feature type="domain" description="N-acetyltransferase" evidence="1">
    <location>
        <begin position="1"/>
        <end position="138"/>
    </location>
</feature>
<organism evidence="2 3">
    <name type="scientific">Paenibacillus apii</name>
    <dbReference type="NCBI Taxonomy" id="1850370"/>
    <lineage>
        <taxon>Bacteria</taxon>
        <taxon>Bacillati</taxon>
        <taxon>Bacillota</taxon>
        <taxon>Bacilli</taxon>
        <taxon>Bacillales</taxon>
        <taxon>Paenibacillaceae</taxon>
        <taxon>Paenibacillus</taxon>
    </lineage>
</organism>
<dbReference type="InterPro" id="IPR016181">
    <property type="entry name" value="Acyl_CoA_acyltransferase"/>
</dbReference>
<comment type="caution">
    <text evidence="2">The sequence shown here is derived from an EMBL/GenBank/DDBJ whole genome shotgun (WGS) entry which is preliminary data.</text>
</comment>
<keyword evidence="2" id="KW-0808">Transferase</keyword>
<accession>A0A6M1PMG1</accession>
<evidence type="ECO:0000259" key="1">
    <source>
        <dbReference type="PROSITE" id="PS51186"/>
    </source>
</evidence>
<dbReference type="PROSITE" id="PS51186">
    <property type="entry name" value="GNAT"/>
    <property type="match status" value="1"/>
</dbReference>
<keyword evidence="3" id="KW-1185">Reference proteome</keyword>
<reference evidence="2 3" key="1">
    <citation type="submission" date="2020-02" db="EMBL/GenBank/DDBJ databases">
        <authorList>
            <person name="Gao J."/>
            <person name="Sun J."/>
        </authorList>
    </citation>
    <scope>NUCLEOTIDE SEQUENCE [LARGE SCALE GENOMIC DNA]</scope>
    <source>
        <strain evidence="2 3">7124</strain>
    </source>
</reference>
<dbReference type="SUPFAM" id="SSF55729">
    <property type="entry name" value="Acyl-CoA N-acyltransferases (Nat)"/>
    <property type="match status" value="1"/>
</dbReference>
<dbReference type="GO" id="GO:0016747">
    <property type="term" value="F:acyltransferase activity, transferring groups other than amino-acyl groups"/>
    <property type="evidence" value="ECO:0007669"/>
    <property type="project" value="InterPro"/>
</dbReference>
<evidence type="ECO:0000313" key="3">
    <source>
        <dbReference type="Proteomes" id="UP000480151"/>
    </source>
</evidence>
<dbReference type="InterPro" id="IPR000182">
    <property type="entry name" value="GNAT_dom"/>
</dbReference>
<dbReference type="Proteomes" id="UP000480151">
    <property type="component" value="Unassembled WGS sequence"/>
</dbReference>
<protein>
    <submittedName>
        <fullName evidence="2">GNAT family N-acetyltransferase</fullName>
    </submittedName>
</protein>
<dbReference type="Pfam" id="PF00583">
    <property type="entry name" value="Acetyltransf_1"/>
    <property type="match status" value="1"/>
</dbReference>
<sequence>MIYREMTKEDYDAAYSLWKNTKGMGLSAADSREEIFRFLERNRGLSQVCVSLEGGLAGTALCGHDGRRGFLYHVAVSGEHRGKGIGRRMVSNCLKALRAEGIAKCHLMVIGSNTDGQRFWSGIGWELRDGILLYSQVT</sequence>
<dbReference type="RefSeq" id="WP_165101289.1">
    <property type="nucleotide sequence ID" value="NZ_JAAKGU010000009.1"/>
</dbReference>
<proteinExistence type="predicted"/>
<name>A0A6M1PMG1_9BACL</name>
<gene>
    <name evidence="2" type="ORF">G5B47_18785</name>
</gene>
<dbReference type="AlphaFoldDB" id="A0A6M1PMG1"/>
<dbReference type="CDD" id="cd04301">
    <property type="entry name" value="NAT_SF"/>
    <property type="match status" value="1"/>
</dbReference>
<evidence type="ECO:0000313" key="2">
    <source>
        <dbReference type="EMBL" id="NGM84460.1"/>
    </source>
</evidence>